<evidence type="ECO:0000256" key="4">
    <source>
        <dbReference type="ARBA" id="ARBA00023082"/>
    </source>
</evidence>
<evidence type="ECO:0000313" key="11">
    <source>
        <dbReference type="Proteomes" id="UP001595859"/>
    </source>
</evidence>
<dbReference type="InterPro" id="IPR000838">
    <property type="entry name" value="RNA_pol_sigma70_ECF_CS"/>
</dbReference>
<dbReference type="Gene3D" id="3.10.450.50">
    <property type="match status" value="1"/>
</dbReference>
<dbReference type="SUPFAM" id="SSF88946">
    <property type="entry name" value="Sigma2 domain of RNA polymerase sigma factors"/>
    <property type="match status" value="1"/>
</dbReference>
<evidence type="ECO:0000256" key="5">
    <source>
        <dbReference type="ARBA" id="ARBA00023125"/>
    </source>
</evidence>
<dbReference type="Pfam" id="PF04542">
    <property type="entry name" value="Sigma70_r2"/>
    <property type="match status" value="1"/>
</dbReference>
<evidence type="ECO:0000256" key="2">
    <source>
        <dbReference type="ARBA" id="ARBA00011344"/>
    </source>
</evidence>
<dbReference type="InterPro" id="IPR007627">
    <property type="entry name" value="RNA_pol_sigma70_r2"/>
</dbReference>
<dbReference type="PANTHER" id="PTHR43133">
    <property type="entry name" value="RNA POLYMERASE ECF-TYPE SIGMA FACTO"/>
    <property type="match status" value="1"/>
</dbReference>
<reference evidence="11" key="1">
    <citation type="journal article" date="2019" name="Int. J. Syst. Evol. Microbiol.">
        <title>The Global Catalogue of Microorganisms (GCM) 10K type strain sequencing project: providing services to taxonomists for standard genome sequencing and annotation.</title>
        <authorList>
            <consortium name="The Broad Institute Genomics Platform"/>
            <consortium name="The Broad Institute Genome Sequencing Center for Infectious Disease"/>
            <person name="Wu L."/>
            <person name="Ma J."/>
        </authorList>
    </citation>
    <scope>NUCLEOTIDE SEQUENCE [LARGE SCALE GENOMIC DNA]</scope>
    <source>
        <strain evidence="11">ZS-22-S1</strain>
    </source>
</reference>
<dbReference type="PANTHER" id="PTHR43133:SF65">
    <property type="entry name" value="ECF RNA POLYMERASE SIGMA FACTOR SIGG"/>
    <property type="match status" value="1"/>
</dbReference>
<accession>A0ABV9SAL8</accession>
<protein>
    <recommendedName>
        <fullName evidence="7">RNA polymerase sigma factor</fullName>
    </recommendedName>
</protein>
<dbReference type="Proteomes" id="UP001595859">
    <property type="component" value="Unassembled WGS sequence"/>
</dbReference>
<gene>
    <name evidence="10" type="ORF">ACFPCV_25400</name>
</gene>
<evidence type="ECO:0000313" key="10">
    <source>
        <dbReference type="EMBL" id="MFC4856854.1"/>
    </source>
</evidence>
<keyword evidence="3 7" id="KW-0805">Transcription regulation</keyword>
<dbReference type="InterPro" id="IPR032710">
    <property type="entry name" value="NTF2-like_dom_sf"/>
</dbReference>
<comment type="subunit">
    <text evidence="2">Interacts transiently with the RNA polymerase catalytic core formed by RpoA, RpoB, RpoC and RpoZ (2 alpha, 1 beta, 1 beta' and 1 omega subunit) to form the RNA polymerase holoenzyme that can initiate transcription.</text>
</comment>
<dbReference type="InterPro" id="IPR039425">
    <property type="entry name" value="RNA_pol_sigma-70-like"/>
</dbReference>
<dbReference type="Gene3D" id="1.10.10.10">
    <property type="entry name" value="Winged helix-like DNA-binding domain superfamily/Winged helix DNA-binding domain"/>
    <property type="match status" value="1"/>
</dbReference>
<organism evidence="10 11">
    <name type="scientific">Actinophytocola glycyrrhizae</name>
    <dbReference type="NCBI Taxonomy" id="2044873"/>
    <lineage>
        <taxon>Bacteria</taxon>
        <taxon>Bacillati</taxon>
        <taxon>Actinomycetota</taxon>
        <taxon>Actinomycetes</taxon>
        <taxon>Pseudonocardiales</taxon>
        <taxon>Pseudonocardiaceae</taxon>
    </lineage>
</organism>
<dbReference type="NCBIfam" id="TIGR02937">
    <property type="entry name" value="sigma70-ECF"/>
    <property type="match status" value="1"/>
</dbReference>
<dbReference type="SUPFAM" id="SSF54427">
    <property type="entry name" value="NTF2-like"/>
    <property type="match status" value="1"/>
</dbReference>
<keyword evidence="5 7" id="KW-0238">DNA-binding</keyword>
<evidence type="ECO:0000256" key="6">
    <source>
        <dbReference type="ARBA" id="ARBA00023163"/>
    </source>
</evidence>
<dbReference type="InterPro" id="IPR013249">
    <property type="entry name" value="RNA_pol_sigma70_r4_t2"/>
</dbReference>
<dbReference type="InterPro" id="IPR014284">
    <property type="entry name" value="RNA_pol_sigma-70_dom"/>
</dbReference>
<evidence type="ECO:0000256" key="1">
    <source>
        <dbReference type="ARBA" id="ARBA00010641"/>
    </source>
</evidence>
<dbReference type="EMBL" id="JBHSIS010000011">
    <property type="protein sequence ID" value="MFC4856854.1"/>
    <property type="molecule type" value="Genomic_DNA"/>
</dbReference>
<comment type="caution">
    <text evidence="10">The sequence shown here is derived from an EMBL/GenBank/DDBJ whole genome shotgun (WGS) entry which is preliminary data.</text>
</comment>
<dbReference type="InterPro" id="IPR014305">
    <property type="entry name" value="RNA_pol_sigma-G_actinobac"/>
</dbReference>
<dbReference type="Gene3D" id="1.10.1740.10">
    <property type="match status" value="1"/>
</dbReference>
<dbReference type="CDD" id="cd06171">
    <property type="entry name" value="Sigma70_r4"/>
    <property type="match status" value="1"/>
</dbReference>
<evidence type="ECO:0000259" key="9">
    <source>
        <dbReference type="Pfam" id="PF08281"/>
    </source>
</evidence>
<dbReference type="NCBIfam" id="NF006089">
    <property type="entry name" value="PRK08241.1"/>
    <property type="match status" value="1"/>
</dbReference>
<keyword evidence="6 7" id="KW-0804">Transcription</keyword>
<dbReference type="PROSITE" id="PS01063">
    <property type="entry name" value="SIGMA70_ECF"/>
    <property type="match status" value="1"/>
</dbReference>
<dbReference type="InterPro" id="IPR013324">
    <property type="entry name" value="RNA_pol_sigma_r3/r4-like"/>
</dbReference>
<feature type="domain" description="RNA polymerase sigma-70 region 2" evidence="8">
    <location>
        <begin position="28"/>
        <end position="95"/>
    </location>
</feature>
<dbReference type="NCBIfam" id="TIGR02960">
    <property type="entry name" value="SigX5"/>
    <property type="match status" value="1"/>
</dbReference>
<evidence type="ECO:0000259" key="8">
    <source>
        <dbReference type="Pfam" id="PF04542"/>
    </source>
</evidence>
<dbReference type="InterPro" id="IPR013325">
    <property type="entry name" value="RNA_pol_sigma_r2"/>
</dbReference>
<dbReference type="InterPro" id="IPR036388">
    <property type="entry name" value="WH-like_DNA-bd_sf"/>
</dbReference>
<sequence>MREQPQAGETDDLLSLAGSGDGEAFRALVEPHRRELHVHCYRLLGSVQDAEDLVQETLLAAWRGLGGYERRASVRTWLYRIATNRCLNALRAGARRPHENAVHRPEVPMPEPSHHRAEPIWLEPYPDVLLEGIAEQVPGPAARYEVRESVSLAFLTALQQLPPRQRAVLVLRDVLGFRAVEVADILGTTENAVTSALRRARGALGRASREDVPLPDSPRERRIVADFARAFEAGDVGAVVAMLTGDAWLTMPPLPLEYQGPVAVGHFLATVVWRGGRRHVLIPTRANGQPAFGCYLSDPRTPILHAHGVLVLTLTGERIAALTRFHDNALLPAFGLPRSLHV</sequence>
<keyword evidence="11" id="KW-1185">Reference proteome</keyword>
<dbReference type="RefSeq" id="WP_378058841.1">
    <property type="nucleotide sequence ID" value="NZ_JBHSIS010000011.1"/>
</dbReference>
<proteinExistence type="inferred from homology"/>
<evidence type="ECO:0000256" key="3">
    <source>
        <dbReference type="ARBA" id="ARBA00023015"/>
    </source>
</evidence>
<dbReference type="Pfam" id="PF08281">
    <property type="entry name" value="Sigma70_r4_2"/>
    <property type="match status" value="1"/>
</dbReference>
<evidence type="ECO:0000256" key="7">
    <source>
        <dbReference type="RuleBase" id="RU000716"/>
    </source>
</evidence>
<comment type="similarity">
    <text evidence="1 7">Belongs to the sigma-70 factor family. ECF subfamily.</text>
</comment>
<keyword evidence="4 7" id="KW-0731">Sigma factor</keyword>
<feature type="domain" description="RNA polymerase sigma factor 70 region 4 type 2" evidence="9">
    <location>
        <begin position="152"/>
        <end position="204"/>
    </location>
</feature>
<name>A0ABV9SAL8_9PSEU</name>
<dbReference type="SUPFAM" id="SSF88659">
    <property type="entry name" value="Sigma3 and sigma4 domains of RNA polymerase sigma factors"/>
    <property type="match status" value="1"/>
</dbReference>